<evidence type="ECO:0000256" key="1">
    <source>
        <dbReference type="SAM" id="MobiDB-lite"/>
    </source>
</evidence>
<accession>A0A5N6NQX6</accession>
<dbReference type="PANTHER" id="PTHR34956:SF1">
    <property type="entry name" value="DUF4005 DOMAIN-CONTAINING PROTEIN"/>
    <property type="match status" value="1"/>
</dbReference>
<dbReference type="EMBL" id="SZYD01000010">
    <property type="protein sequence ID" value="KAD4983028.1"/>
    <property type="molecule type" value="Genomic_DNA"/>
</dbReference>
<evidence type="ECO:0000313" key="3">
    <source>
        <dbReference type="Proteomes" id="UP000326396"/>
    </source>
</evidence>
<keyword evidence="3" id="KW-1185">Reference proteome</keyword>
<feature type="compositionally biased region" description="Basic residues" evidence="1">
    <location>
        <begin position="182"/>
        <end position="196"/>
    </location>
</feature>
<gene>
    <name evidence="2" type="ORF">E3N88_19699</name>
</gene>
<evidence type="ECO:0000313" key="2">
    <source>
        <dbReference type="EMBL" id="KAD4983028.1"/>
    </source>
</evidence>
<dbReference type="PANTHER" id="PTHR34956">
    <property type="entry name" value="OS05G0397300 PROTEIN"/>
    <property type="match status" value="1"/>
</dbReference>
<proteinExistence type="predicted"/>
<feature type="region of interest" description="Disordered" evidence="1">
    <location>
        <begin position="170"/>
        <end position="212"/>
    </location>
</feature>
<dbReference type="AlphaFoldDB" id="A0A5N6NQX6"/>
<name>A0A5N6NQX6_9ASTR</name>
<dbReference type="OrthoDB" id="1649181at2759"/>
<dbReference type="Proteomes" id="UP000326396">
    <property type="component" value="Linkage Group LG18"/>
</dbReference>
<organism evidence="2 3">
    <name type="scientific">Mikania micrantha</name>
    <name type="common">bitter vine</name>
    <dbReference type="NCBI Taxonomy" id="192012"/>
    <lineage>
        <taxon>Eukaryota</taxon>
        <taxon>Viridiplantae</taxon>
        <taxon>Streptophyta</taxon>
        <taxon>Embryophyta</taxon>
        <taxon>Tracheophyta</taxon>
        <taxon>Spermatophyta</taxon>
        <taxon>Magnoliopsida</taxon>
        <taxon>eudicotyledons</taxon>
        <taxon>Gunneridae</taxon>
        <taxon>Pentapetalae</taxon>
        <taxon>asterids</taxon>
        <taxon>campanulids</taxon>
        <taxon>Asterales</taxon>
        <taxon>Asteraceae</taxon>
        <taxon>Asteroideae</taxon>
        <taxon>Heliantheae alliance</taxon>
        <taxon>Eupatorieae</taxon>
        <taxon>Mikania</taxon>
    </lineage>
</organism>
<reference evidence="2 3" key="1">
    <citation type="submission" date="2019-05" db="EMBL/GenBank/DDBJ databases">
        <title>Mikania micrantha, genome provides insights into the molecular mechanism of rapid growth.</title>
        <authorList>
            <person name="Liu B."/>
        </authorList>
    </citation>
    <scope>NUCLEOTIDE SEQUENCE [LARGE SCALE GENOMIC DNA]</scope>
    <source>
        <strain evidence="2">NLD-2019</strain>
        <tissue evidence="2">Leaf</tissue>
    </source>
</reference>
<protein>
    <submittedName>
        <fullName evidence="2">Uncharacterized protein</fullName>
    </submittedName>
</protein>
<comment type="caution">
    <text evidence="2">The sequence shown here is derived from an EMBL/GenBank/DDBJ whole genome shotgun (WGS) entry which is preliminary data.</text>
</comment>
<sequence length="212" mass="23392">MESLDGDDTVFYTELTRRILMIMDDDQDETINARRNVKLGSRVQTRPAMYSGSDGCFSGFENGRRCEVPVWLERLWGGNTGGTGVFIPRVEAAAGNQILLLMDEEDDTNTSRPRKGAPELGWKPVTGGSGGGRISRSLMSGTHFGWLEGGRSSQDPGWMESLWANNGTGTGVFIPRVAGTSKPRRKRHHKSRRNKNGGRIDPSSAAEQKIHW</sequence>
<feature type="region of interest" description="Disordered" evidence="1">
    <location>
        <begin position="106"/>
        <end position="132"/>
    </location>
</feature>